<dbReference type="SMART" id="SM00382">
    <property type="entry name" value="AAA"/>
    <property type="match status" value="1"/>
</dbReference>
<organism evidence="4 5">
    <name type="scientific">Caldiarchaeum subterraneum</name>
    <dbReference type="NCBI Taxonomy" id="311458"/>
    <lineage>
        <taxon>Archaea</taxon>
        <taxon>Nitrososphaerota</taxon>
        <taxon>Candidatus Caldarchaeales</taxon>
        <taxon>Candidatus Caldarchaeaceae</taxon>
        <taxon>Candidatus Caldarchaeum</taxon>
    </lineage>
</organism>
<dbReference type="SUPFAM" id="SSF52540">
    <property type="entry name" value="P-loop containing nucleoside triphosphate hydrolases"/>
    <property type="match status" value="1"/>
</dbReference>
<reference evidence="4" key="1">
    <citation type="journal article" date="2020" name="ISME J.">
        <title>Gammaproteobacteria mediating utilization of methyl-, sulfur- and petroleum organic compounds in deep ocean hydrothermal plumes.</title>
        <authorList>
            <person name="Zhou Z."/>
            <person name="Liu Y."/>
            <person name="Pan J."/>
            <person name="Cron B.R."/>
            <person name="Toner B.M."/>
            <person name="Anantharaman K."/>
            <person name="Breier J.A."/>
            <person name="Dick G.J."/>
            <person name="Li M."/>
        </authorList>
    </citation>
    <scope>NUCLEOTIDE SEQUENCE</scope>
    <source>
        <strain evidence="4">SZUA-1515</strain>
    </source>
</reference>
<dbReference type="PANTHER" id="PTHR24220">
    <property type="entry name" value="IMPORT ATP-BINDING PROTEIN"/>
    <property type="match status" value="1"/>
</dbReference>
<dbReference type="GO" id="GO:0005524">
    <property type="term" value="F:ATP binding"/>
    <property type="evidence" value="ECO:0007669"/>
    <property type="project" value="UniProtKB-KW"/>
</dbReference>
<dbReference type="PROSITE" id="PS50893">
    <property type="entry name" value="ABC_TRANSPORTER_2"/>
    <property type="match status" value="1"/>
</dbReference>
<sequence length="245" mass="27599">MTNLLEARDIWFSYDGRNYIIKGISMTIGSGRMYMIFGRSGVGKTTLLKLFKGILKPVRGEIRYKERTIINNAQVRRDSYSAIGYIPQGFGVINNLTVLDNVIVGALSRVSTLSSLIGRFPEHEVKKAEEILRMLKIHDLCYTKVSRISGGQRQRVAIARALMQNPEIILADEFISQLDPVTSLEVLNDFKRLAEQRKIGVVITTHDIQLAPSYADEVLVMRGGEIVFRAVHGMIDERDLVSAMR</sequence>
<dbReference type="GO" id="GO:0005886">
    <property type="term" value="C:plasma membrane"/>
    <property type="evidence" value="ECO:0007669"/>
    <property type="project" value="TreeGrafter"/>
</dbReference>
<accession>A0A833E9R6</accession>
<name>A0A833E9R6_CALS0</name>
<dbReference type="InterPro" id="IPR003593">
    <property type="entry name" value="AAA+_ATPase"/>
</dbReference>
<dbReference type="InterPro" id="IPR003439">
    <property type="entry name" value="ABC_transporter-like_ATP-bd"/>
</dbReference>
<dbReference type="Gene3D" id="3.40.50.300">
    <property type="entry name" value="P-loop containing nucleotide triphosphate hydrolases"/>
    <property type="match status" value="1"/>
</dbReference>
<dbReference type="InterPro" id="IPR017871">
    <property type="entry name" value="ABC_transporter-like_CS"/>
</dbReference>
<protein>
    <submittedName>
        <fullName evidence="4">ATP-binding cassette domain-containing protein</fullName>
    </submittedName>
</protein>
<evidence type="ECO:0000259" key="3">
    <source>
        <dbReference type="PROSITE" id="PS50893"/>
    </source>
</evidence>
<dbReference type="Proteomes" id="UP000608579">
    <property type="component" value="Unassembled WGS sequence"/>
</dbReference>
<dbReference type="EMBL" id="DQVM01000052">
    <property type="protein sequence ID" value="HIQ29489.1"/>
    <property type="molecule type" value="Genomic_DNA"/>
</dbReference>
<evidence type="ECO:0000313" key="4">
    <source>
        <dbReference type="EMBL" id="HIQ29489.1"/>
    </source>
</evidence>
<dbReference type="Pfam" id="PF00005">
    <property type="entry name" value="ABC_tran"/>
    <property type="match status" value="1"/>
</dbReference>
<keyword evidence="2 4" id="KW-0067">ATP-binding</keyword>
<evidence type="ECO:0000313" key="5">
    <source>
        <dbReference type="Proteomes" id="UP000608579"/>
    </source>
</evidence>
<dbReference type="PANTHER" id="PTHR24220:SF659">
    <property type="entry name" value="TRANSPORTER, PUTATIVE-RELATED"/>
    <property type="match status" value="1"/>
</dbReference>
<dbReference type="PROSITE" id="PS00211">
    <property type="entry name" value="ABC_TRANSPORTER_1"/>
    <property type="match status" value="1"/>
</dbReference>
<proteinExistence type="predicted"/>
<evidence type="ECO:0000256" key="2">
    <source>
        <dbReference type="ARBA" id="ARBA00022840"/>
    </source>
</evidence>
<dbReference type="GO" id="GO:0022857">
    <property type="term" value="F:transmembrane transporter activity"/>
    <property type="evidence" value="ECO:0007669"/>
    <property type="project" value="TreeGrafter"/>
</dbReference>
<feature type="domain" description="ABC transporter" evidence="3">
    <location>
        <begin position="5"/>
        <end position="244"/>
    </location>
</feature>
<dbReference type="InterPro" id="IPR027417">
    <property type="entry name" value="P-loop_NTPase"/>
</dbReference>
<comment type="caution">
    <text evidence="4">The sequence shown here is derived from an EMBL/GenBank/DDBJ whole genome shotgun (WGS) entry which is preliminary data.</text>
</comment>
<dbReference type="InterPro" id="IPR015854">
    <property type="entry name" value="ABC_transpr_LolD-like"/>
</dbReference>
<keyword evidence="1" id="KW-0547">Nucleotide-binding</keyword>
<dbReference type="GO" id="GO:0016887">
    <property type="term" value="F:ATP hydrolysis activity"/>
    <property type="evidence" value="ECO:0007669"/>
    <property type="project" value="InterPro"/>
</dbReference>
<evidence type="ECO:0000256" key="1">
    <source>
        <dbReference type="ARBA" id="ARBA00022741"/>
    </source>
</evidence>
<gene>
    <name evidence="4" type="ORF">EYH45_02885</name>
</gene>
<dbReference type="AlphaFoldDB" id="A0A833E9R6"/>